<evidence type="ECO:0000313" key="5">
    <source>
        <dbReference type="Ensembl" id="ENSEBUP00000019519.1"/>
    </source>
</evidence>
<evidence type="ECO:0000256" key="4">
    <source>
        <dbReference type="ARBA" id="ARBA00045737"/>
    </source>
</evidence>
<dbReference type="GO" id="GO:0046961">
    <property type="term" value="F:proton-transporting ATPase activity, rotational mechanism"/>
    <property type="evidence" value="ECO:0007669"/>
    <property type="project" value="InterPro"/>
</dbReference>
<dbReference type="Pfam" id="PF01991">
    <property type="entry name" value="vATP-synt_E"/>
    <property type="match status" value="1"/>
</dbReference>
<protein>
    <submittedName>
        <fullName evidence="5">Uncharacterized protein</fullName>
    </submittedName>
</protein>
<comment type="similarity">
    <text evidence="1">Belongs to the V-ATPase E subunit family.</text>
</comment>
<accession>A0A8C4QRY0</accession>
<evidence type="ECO:0000256" key="3">
    <source>
        <dbReference type="ARBA" id="ARBA00023065"/>
    </source>
</evidence>
<keyword evidence="6" id="KW-1185">Reference proteome</keyword>
<evidence type="ECO:0000256" key="2">
    <source>
        <dbReference type="ARBA" id="ARBA00022448"/>
    </source>
</evidence>
<evidence type="ECO:0000313" key="6">
    <source>
        <dbReference type="Proteomes" id="UP000694388"/>
    </source>
</evidence>
<reference evidence="5" key="1">
    <citation type="submission" date="2025-08" db="UniProtKB">
        <authorList>
            <consortium name="Ensembl"/>
        </authorList>
    </citation>
    <scope>IDENTIFICATION</scope>
</reference>
<dbReference type="Gene3D" id="3.30.2320.30">
    <property type="entry name" value="ATP synthase, E subunit, C-terminal"/>
    <property type="match status" value="1"/>
</dbReference>
<name>A0A8C4QRY0_EPTBU</name>
<dbReference type="Gene3D" id="6.10.250.1620">
    <property type="match status" value="1"/>
</dbReference>
<dbReference type="PANTHER" id="PTHR45715">
    <property type="entry name" value="ATPASE H+-TRANSPORTING V1 SUBUNIT E1A-RELATED"/>
    <property type="match status" value="1"/>
</dbReference>
<dbReference type="OMA" id="MMEFREN"/>
<dbReference type="AlphaFoldDB" id="A0A8C4QRY0"/>
<reference evidence="5" key="2">
    <citation type="submission" date="2025-09" db="UniProtKB">
        <authorList>
            <consortium name="Ensembl"/>
        </authorList>
    </citation>
    <scope>IDENTIFICATION</scope>
</reference>
<keyword evidence="3" id="KW-0406">Ion transport</keyword>
<proteinExistence type="inferred from homology"/>
<organism evidence="5 6">
    <name type="scientific">Eptatretus burgeri</name>
    <name type="common">Inshore hagfish</name>
    <dbReference type="NCBI Taxonomy" id="7764"/>
    <lineage>
        <taxon>Eukaryota</taxon>
        <taxon>Metazoa</taxon>
        <taxon>Chordata</taxon>
        <taxon>Craniata</taxon>
        <taxon>Vertebrata</taxon>
        <taxon>Cyclostomata</taxon>
        <taxon>Myxini</taxon>
        <taxon>Myxiniformes</taxon>
        <taxon>Myxinidae</taxon>
        <taxon>Eptatretinae</taxon>
        <taxon>Eptatretus</taxon>
    </lineage>
</organism>
<dbReference type="GO" id="GO:0033178">
    <property type="term" value="C:proton-transporting two-sector ATPase complex, catalytic domain"/>
    <property type="evidence" value="ECO:0007669"/>
    <property type="project" value="InterPro"/>
</dbReference>
<dbReference type="InterPro" id="IPR038495">
    <property type="entry name" value="ATPase_E_C"/>
</dbReference>
<keyword evidence="2" id="KW-0813">Transport</keyword>
<comment type="function">
    <text evidence="4">Subunit of the V1 complex of vacuolar(H+)-ATPase (V-ATPase), a multisubunit enzyme composed of a peripheral complex (V1) that hydrolyzes ATP and a membrane integral complex (V0) that translocates protons. V-ATPase is responsible for acidifying and maintaining the pH of intracellular compartments and in some cell types, is targeted to the plasma membrane, where it is responsible for acidifying the extracellular environment.</text>
</comment>
<dbReference type="SUPFAM" id="SSF160527">
    <property type="entry name" value="V-type ATPase subunit E-like"/>
    <property type="match status" value="1"/>
</dbReference>
<dbReference type="GeneTree" id="ENSGT00390000002730"/>
<sequence length="176" mass="20616">MVAFMDKEACNRVEEVEEKEEINIEKGRFFHSQQTKVTEYYEKKEKRIDQHRRDQIYNLMKEAQMKMMEFRENLIQDMLAEAGKKLDQMVREPPAYHTLLEGLILQGLFRLKEPSVGVCCRRQDLDIVKAVLEKVIPIYTEQVKRTVKVFVDSNHFLPADASGGIEVFRPDGKLPP</sequence>
<evidence type="ECO:0000256" key="1">
    <source>
        <dbReference type="ARBA" id="ARBA00005901"/>
    </source>
</evidence>
<dbReference type="Proteomes" id="UP000694388">
    <property type="component" value="Unplaced"/>
</dbReference>
<dbReference type="InterPro" id="IPR002842">
    <property type="entry name" value="ATPase_V1_Esu"/>
</dbReference>
<dbReference type="Ensembl" id="ENSEBUT00000020095.1">
    <property type="protein sequence ID" value="ENSEBUP00000019519.1"/>
    <property type="gene ID" value="ENSEBUG00000012131.1"/>
</dbReference>